<evidence type="ECO:0000256" key="3">
    <source>
        <dbReference type="ARBA" id="ARBA00022737"/>
    </source>
</evidence>
<dbReference type="SUPFAM" id="SSF52058">
    <property type="entry name" value="L domain-like"/>
    <property type="match status" value="1"/>
</dbReference>
<dbReference type="EMBL" id="WIXE01024084">
    <property type="protein sequence ID" value="KAK5965925.1"/>
    <property type="molecule type" value="Genomic_DNA"/>
</dbReference>
<evidence type="ECO:0000256" key="4">
    <source>
        <dbReference type="SAM" id="Phobius"/>
    </source>
</evidence>
<reference evidence="7 8" key="1">
    <citation type="submission" date="2019-10" db="EMBL/GenBank/DDBJ databases">
        <title>Assembly and Annotation for the nematode Trichostrongylus colubriformis.</title>
        <authorList>
            <person name="Martin J."/>
        </authorList>
    </citation>
    <scope>NUCLEOTIDE SEQUENCE [LARGE SCALE GENOMIC DNA]</scope>
    <source>
        <strain evidence="7">G859</strain>
        <tissue evidence="7">Whole worm</tissue>
    </source>
</reference>
<keyword evidence="3" id="KW-0677">Repeat</keyword>
<gene>
    <name evidence="7" type="ORF">GCK32_002488</name>
</gene>
<dbReference type="AlphaFoldDB" id="A0AAN8ESC8"/>
<dbReference type="InterPro" id="IPR003591">
    <property type="entry name" value="Leu-rich_rpt_typical-subtyp"/>
</dbReference>
<dbReference type="PANTHER" id="PTHR24369">
    <property type="entry name" value="ANTIGEN BSP, PUTATIVE-RELATED"/>
    <property type="match status" value="1"/>
</dbReference>
<evidence type="ECO:0000259" key="6">
    <source>
        <dbReference type="SMART" id="SM00082"/>
    </source>
</evidence>
<dbReference type="InterPro" id="IPR032675">
    <property type="entry name" value="LRR_dom_sf"/>
</dbReference>
<keyword evidence="4" id="KW-0812">Transmembrane</keyword>
<dbReference type="PRINTS" id="PR00019">
    <property type="entry name" value="LEURICHRPT"/>
</dbReference>
<dbReference type="InterPro" id="IPR001611">
    <property type="entry name" value="Leu-rich_rpt"/>
</dbReference>
<evidence type="ECO:0000256" key="5">
    <source>
        <dbReference type="SAM" id="SignalP"/>
    </source>
</evidence>
<dbReference type="Proteomes" id="UP001331761">
    <property type="component" value="Unassembled WGS sequence"/>
</dbReference>
<feature type="chain" id="PRO_5042865071" evidence="5">
    <location>
        <begin position="25"/>
        <end position="373"/>
    </location>
</feature>
<dbReference type="PROSITE" id="PS51450">
    <property type="entry name" value="LRR"/>
    <property type="match status" value="1"/>
</dbReference>
<evidence type="ECO:0000256" key="2">
    <source>
        <dbReference type="ARBA" id="ARBA00022729"/>
    </source>
</evidence>
<feature type="signal peptide" evidence="5">
    <location>
        <begin position="1"/>
        <end position="24"/>
    </location>
</feature>
<keyword evidence="4" id="KW-1133">Transmembrane helix</keyword>
<dbReference type="SMART" id="SM00082">
    <property type="entry name" value="LRRCT"/>
    <property type="match status" value="1"/>
</dbReference>
<proteinExistence type="predicted"/>
<dbReference type="GO" id="GO:0005886">
    <property type="term" value="C:plasma membrane"/>
    <property type="evidence" value="ECO:0007669"/>
    <property type="project" value="TreeGrafter"/>
</dbReference>
<feature type="domain" description="LRRCT" evidence="6">
    <location>
        <begin position="268"/>
        <end position="318"/>
    </location>
</feature>
<dbReference type="Pfam" id="PF13855">
    <property type="entry name" value="LRR_8"/>
    <property type="match status" value="2"/>
</dbReference>
<evidence type="ECO:0000313" key="7">
    <source>
        <dbReference type="EMBL" id="KAK5965925.1"/>
    </source>
</evidence>
<feature type="transmembrane region" description="Helical" evidence="4">
    <location>
        <begin position="322"/>
        <end position="341"/>
    </location>
</feature>
<comment type="caution">
    <text evidence="7">The sequence shown here is derived from an EMBL/GenBank/DDBJ whole genome shotgun (WGS) entry which is preliminary data.</text>
</comment>
<name>A0AAN8ESC8_TRICO</name>
<dbReference type="InterPro" id="IPR000483">
    <property type="entry name" value="Cys-rich_flank_reg_C"/>
</dbReference>
<keyword evidence="1" id="KW-0433">Leucine-rich repeat</keyword>
<keyword evidence="8" id="KW-1185">Reference proteome</keyword>
<keyword evidence="4" id="KW-0472">Membrane</keyword>
<keyword evidence="2 5" id="KW-0732">Signal</keyword>
<organism evidence="7 8">
    <name type="scientific">Trichostrongylus colubriformis</name>
    <name type="common">Black scour worm</name>
    <dbReference type="NCBI Taxonomy" id="6319"/>
    <lineage>
        <taxon>Eukaryota</taxon>
        <taxon>Metazoa</taxon>
        <taxon>Ecdysozoa</taxon>
        <taxon>Nematoda</taxon>
        <taxon>Chromadorea</taxon>
        <taxon>Rhabditida</taxon>
        <taxon>Rhabditina</taxon>
        <taxon>Rhabditomorpha</taxon>
        <taxon>Strongyloidea</taxon>
        <taxon>Trichostrongylidae</taxon>
        <taxon>Trichostrongylus</taxon>
    </lineage>
</organism>
<dbReference type="SMART" id="SM00369">
    <property type="entry name" value="LRR_TYP"/>
    <property type="match status" value="6"/>
</dbReference>
<accession>A0AAN8ESC8</accession>
<evidence type="ECO:0000256" key="1">
    <source>
        <dbReference type="ARBA" id="ARBA00022614"/>
    </source>
</evidence>
<sequence length="373" mass="41186">MMRSGAAIFQLLLLVLLLVATAQAGNRYPSQEEASCPRPRCVCNSTHVTCIGSRFRNSDVFQQIHERAFPHMDTLTMTGNNFGDISDGLFTEAIALMFVGEVHSSLSLLNLTGNAITKVSSETFKGAPAVQFLYLDNNDIRQAGRYAFEPMQRLRVLDMSAALGKRPTSSKADLISVLFETEKRGFVDLAELKLANNQIGKLHKDTFCKVLGLRRLDLSNNNLTSFEVAPNCLRSLEALDLSGNQFTVLPTTLWDSLESLSTLDISGNPLNCDCSLQPFSQIAKQEKYSFLNQGKTFCFSPPTRAGKNLFELKEDLCKGGSWGMGTLILLVVVSAACLLAYRHYRNRIPVPPAFQFGYSGLDSDDDAVRPEFV</sequence>
<evidence type="ECO:0000313" key="8">
    <source>
        <dbReference type="Proteomes" id="UP001331761"/>
    </source>
</evidence>
<dbReference type="InterPro" id="IPR050541">
    <property type="entry name" value="LRR_TM_domain-containing"/>
</dbReference>
<dbReference type="Gene3D" id="3.80.10.10">
    <property type="entry name" value="Ribonuclease Inhibitor"/>
    <property type="match status" value="1"/>
</dbReference>
<dbReference type="PANTHER" id="PTHR24369:SF210">
    <property type="entry name" value="CHAOPTIN-RELATED"/>
    <property type="match status" value="1"/>
</dbReference>
<protein>
    <submittedName>
        <fullName evidence="7">Leucine Rich repeat-containing domain protein</fullName>
    </submittedName>
</protein>